<proteinExistence type="predicted"/>
<feature type="transmembrane region" description="Helical" evidence="1">
    <location>
        <begin position="95"/>
        <end position="111"/>
    </location>
</feature>
<feature type="transmembrane region" description="Helical" evidence="1">
    <location>
        <begin position="154"/>
        <end position="174"/>
    </location>
</feature>
<accession>A0A367CGB4</accession>
<comment type="caution">
    <text evidence="2">The sequence shown here is derived from an EMBL/GenBank/DDBJ whole genome shotgun (WGS) entry which is preliminary data.</text>
</comment>
<feature type="transmembrane region" description="Helical" evidence="1">
    <location>
        <begin position="38"/>
        <end position="57"/>
    </location>
</feature>
<protein>
    <submittedName>
        <fullName evidence="2">Uncharacterized protein</fullName>
    </submittedName>
</protein>
<evidence type="ECO:0000313" key="3">
    <source>
        <dbReference type="Proteomes" id="UP000252797"/>
    </source>
</evidence>
<feature type="transmembrane region" description="Helical" evidence="1">
    <location>
        <begin position="12"/>
        <end position="32"/>
    </location>
</feature>
<organism evidence="2 3">
    <name type="scientific">Enterococcus durans</name>
    <dbReference type="NCBI Taxonomy" id="53345"/>
    <lineage>
        <taxon>Bacteria</taxon>
        <taxon>Bacillati</taxon>
        <taxon>Bacillota</taxon>
        <taxon>Bacilli</taxon>
        <taxon>Lactobacillales</taxon>
        <taxon>Enterococcaceae</taxon>
        <taxon>Enterococcus</taxon>
    </lineage>
</organism>
<keyword evidence="1" id="KW-0812">Transmembrane</keyword>
<reference evidence="2 3" key="1">
    <citation type="submission" date="2015-06" db="EMBL/GenBank/DDBJ databases">
        <title>The Genome Sequence of Enterococcus durans 4EA1.</title>
        <authorList>
            <consortium name="The Broad Institute Genomics Platform"/>
            <consortium name="The Broad Institute Genome Sequencing Center for Infectious Disease"/>
            <person name="Earl A.M."/>
            <person name="Van Tyne D."/>
            <person name="Lebreton F."/>
            <person name="Saavedra J.T."/>
            <person name="Gilmore M.S."/>
            <person name="Manson Mcguire A."/>
            <person name="Clock S."/>
            <person name="Crupain M."/>
            <person name="Rangan U."/>
            <person name="Young S."/>
            <person name="Abouelleil A."/>
            <person name="Cao P."/>
            <person name="Chapman S.B."/>
            <person name="Griggs A."/>
            <person name="Priest M."/>
            <person name="Shea T."/>
            <person name="Wortman J."/>
            <person name="Nusbaum C."/>
            <person name="Birren B."/>
        </authorList>
    </citation>
    <scope>NUCLEOTIDE SEQUENCE [LARGE SCALE GENOMIC DNA]</scope>
    <source>
        <strain evidence="2 3">4EA1</strain>
    </source>
</reference>
<name>A0A367CGB4_9ENTE</name>
<keyword evidence="1" id="KW-1133">Transmembrane helix</keyword>
<keyword evidence="1" id="KW-0472">Membrane</keyword>
<feature type="transmembrane region" description="Helical" evidence="1">
    <location>
        <begin position="118"/>
        <end position="142"/>
    </location>
</feature>
<gene>
    <name evidence="2" type="ORF">EA71_02420</name>
</gene>
<dbReference type="AlphaFoldDB" id="A0A367CGB4"/>
<evidence type="ECO:0000256" key="1">
    <source>
        <dbReference type="SAM" id="Phobius"/>
    </source>
</evidence>
<feature type="transmembrane region" description="Helical" evidence="1">
    <location>
        <begin position="69"/>
        <end position="89"/>
    </location>
</feature>
<sequence>MFPINSKTCTKFSKYFLIGSVFLLAWLMIIWFSRSLYAEVAIVYYLSCLLSGISFIFARGTHSKFLKRLTAVVHFSSIYVLSLYIIGLLLWESSAVLLAIVAYLLLSIWILKVYEQKWVVIICLGIPMILSTGFFIVLNYKIIIYGGRWGWDTLGYMVLLNISGLIGLTLSTTLNNGKAKWILLGINYFFAAYYHVLILIFLH</sequence>
<feature type="transmembrane region" description="Helical" evidence="1">
    <location>
        <begin position="181"/>
        <end position="202"/>
    </location>
</feature>
<evidence type="ECO:0000313" key="2">
    <source>
        <dbReference type="EMBL" id="RCA11655.1"/>
    </source>
</evidence>
<dbReference type="EMBL" id="LEPB01000004">
    <property type="protein sequence ID" value="RCA11655.1"/>
    <property type="molecule type" value="Genomic_DNA"/>
</dbReference>
<dbReference type="Proteomes" id="UP000252797">
    <property type="component" value="Unassembled WGS sequence"/>
</dbReference>
<dbReference type="RefSeq" id="WP_113846220.1">
    <property type="nucleotide sequence ID" value="NZ_LEPB01000004.1"/>
</dbReference>